<feature type="transmembrane region" description="Helical" evidence="1">
    <location>
        <begin position="77"/>
        <end position="104"/>
    </location>
</feature>
<proteinExistence type="predicted"/>
<keyword evidence="1" id="KW-0812">Transmembrane</keyword>
<keyword evidence="1" id="KW-1133">Transmembrane helix</keyword>
<evidence type="ECO:0000256" key="1">
    <source>
        <dbReference type="SAM" id="Phobius"/>
    </source>
</evidence>
<evidence type="ECO:0000313" key="3">
    <source>
        <dbReference type="Proteomes" id="UP000276776"/>
    </source>
</evidence>
<gene>
    <name evidence="2" type="ORF">TCLT_LOCUS5518</name>
</gene>
<dbReference type="OMA" id="CTQQHSE"/>
<dbReference type="WBParaSite" id="TCLT_0000552901-mRNA-1">
    <property type="protein sequence ID" value="TCLT_0000552901-mRNA-1"/>
    <property type="gene ID" value="TCLT_0000552901"/>
</dbReference>
<protein>
    <submittedName>
        <fullName evidence="4">LITAF domain-containing protein</fullName>
    </submittedName>
</protein>
<keyword evidence="1" id="KW-0472">Membrane</keyword>
<dbReference type="Proteomes" id="UP000276776">
    <property type="component" value="Unassembled WGS sequence"/>
</dbReference>
<sequence>MPMPYDTLLGSSDDMQRFENQLYPQNIIHTFDTEHLCQAQCQVPCSMKHISDLMMHRWLCPLKEKEDWNNVSPDDRFFAGLSLGTVICLAILGVFLLFCISCLIRVHCCKCHASEA</sequence>
<dbReference type="EMBL" id="UYYF01004344">
    <property type="protein sequence ID" value="VDN02772.1"/>
    <property type="molecule type" value="Genomic_DNA"/>
</dbReference>
<dbReference type="OrthoDB" id="5824181at2759"/>
<evidence type="ECO:0000313" key="4">
    <source>
        <dbReference type="WBParaSite" id="TCLT_0000552901-mRNA-1"/>
    </source>
</evidence>
<reference evidence="2 3" key="2">
    <citation type="submission" date="2018-11" db="EMBL/GenBank/DDBJ databases">
        <authorList>
            <consortium name="Pathogen Informatics"/>
        </authorList>
    </citation>
    <scope>NUCLEOTIDE SEQUENCE [LARGE SCALE GENOMIC DNA]</scope>
</reference>
<organism evidence="4">
    <name type="scientific">Thelazia callipaeda</name>
    <name type="common">Oriental eyeworm</name>
    <name type="synonym">Parasitic nematode</name>
    <dbReference type="NCBI Taxonomy" id="103827"/>
    <lineage>
        <taxon>Eukaryota</taxon>
        <taxon>Metazoa</taxon>
        <taxon>Ecdysozoa</taxon>
        <taxon>Nematoda</taxon>
        <taxon>Chromadorea</taxon>
        <taxon>Rhabditida</taxon>
        <taxon>Spirurina</taxon>
        <taxon>Spiruromorpha</taxon>
        <taxon>Thelazioidea</taxon>
        <taxon>Thelaziidae</taxon>
        <taxon>Thelazia</taxon>
    </lineage>
</organism>
<reference evidence="4" key="1">
    <citation type="submission" date="2016-04" db="UniProtKB">
        <authorList>
            <consortium name="WormBaseParasite"/>
        </authorList>
    </citation>
    <scope>IDENTIFICATION</scope>
</reference>
<name>A0A158RBT4_THECL</name>
<evidence type="ECO:0000313" key="2">
    <source>
        <dbReference type="EMBL" id="VDN02772.1"/>
    </source>
</evidence>
<accession>A0A158RBT4</accession>
<keyword evidence="3" id="KW-1185">Reference proteome</keyword>
<dbReference type="AlphaFoldDB" id="A0A158RBT4"/>